<dbReference type="PROSITE" id="PS50943">
    <property type="entry name" value="HTH_CROC1"/>
    <property type="match status" value="1"/>
</dbReference>
<dbReference type="EMBL" id="JAOWLV010000001">
    <property type="protein sequence ID" value="MDG4975317.1"/>
    <property type="molecule type" value="Genomic_DNA"/>
</dbReference>
<evidence type="ECO:0000259" key="1">
    <source>
        <dbReference type="PROSITE" id="PS50943"/>
    </source>
</evidence>
<dbReference type="AlphaFoldDB" id="A0A4V0YXV9"/>
<feature type="domain" description="HTH cro/C1-type" evidence="1">
    <location>
        <begin position="43"/>
        <end position="64"/>
    </location>
</feature>
<dbReference type="InterPro" id="IPR010982">
    <property type="entry name" value="Lambda_DNA-bd_dom_sf"/>
</dbReference>
<protein>
    <submittedName>
        <fullName evidence="3">Helix-turn-helix transcriptional regulator</fullName>
    </submittedName>
</protein>
<sequence length="111" mass="13068">MNGNHLFQERLTQAINFSGKSTNQIERELGYPRNALHNYKMGSEPSATRLMELSQYFQLPPNYLMGVIPDHIPNNLRAYFEQLNEEQKVEMLKITQKWMLIKIEKLKKEGN</sequence>
<reference evidence="3" key="2">
    <citation type="journal article" date="2023" name="Food Microbiol.">
        <title>Evaluation of the fermentation potential of lactic acid bacteria isolated from herbs, fruits and vegetables as starter cultures in nut-based milk alternatives.</title>
        <authorList>
            <person name="Huang W."/>
            <person name="Dong A."/>
            <person name="Pham H.T."/>
            <person name="Zhou C."/>
            <person name="Huo Z."/>
            <person name="Watjen A.P."/>
            <person name="Prakash S."/>
            <person name="Bang-Berthelsen C.H."/>
            <person name="Turner M.S."/>
        </authorList>
    </citation>
    <scope>NUCLEOTIDE SEQUENCE</scope>
    <source>
        <strain evidence="3">3</strain>
        <strain evidence="2">54</strain>
    </source>
</reference>
<dbReference type="RefSeq" id="WP_058202809.1">
    <property type="nucleotide sequence ID" value="NZ_AP025700.1"/>
</dbReference>
<dbReference type="GO" id="GO:0003677">
    <property type="term" value="F:DNA binding"/>
    <property type="evidence" value="ECO:0007669"/>
    <property type="project" value="InterPro"/>
</dbReference>
<comment type="caution">
    <text evidence="3">The sequence shown here is derived from an EMBL/GenBank/DDBJ whole genome shotgun (WGS) entry which is preliminary data.</text>
</comment>
<proteinExistence type="predicted"/>
<organism evidence="3 4">
    <name type="scientific">Lactococcus lactis</name>
    <dbReference type="NCBI Taxonomy" id="1358"/>
    <lineage>
        <taxon>Bacteria</taxon>
        <taxon>Bacillati</taxon>
        <taxon>Bacillota</taxon>
        <taxon>Bacilli</taxon>
        <taxon>Lactobacillales</taxon>
        <taxon>Streptococcaceae</taxon>
        <taxon>Lactococcus</taxon>
    </lineage>
</organism>
<dbReference type="Proteomes" id="UP001152598">
    <property type="component" value="Unassembled WGS sequence"/>
</dbReference>
<evidence type="ECO:0000313" key="3">
    <source>
        <dbReference type="EMBL" id="MDG4983603.1"/>
    </source>
</evidence>
<dbReference type="EMBL" id="JAOWLY010000004">
    <property type="protein sequence ID" value="MDG4983603.1"/>
    <property type="molecule type" value="Genomic_DNA"/>
</dbReference>
<dbReference type="Proteomes" id="UP001152614">
    <property type="component" value="Unassembled WGS sequence"/>
</dbReference>
<evidence type="ECO:0000313" key="4">
    <source>
        <dbReference type="Proteomes" id="UP001152614"/>
    </source>
</evidence>
<accession>A0A4V0YXV9</accession>
<reference evidence="3" key="1">
    <citation type="submission" date="2022-10" db="EMBL/GenBank/DDBJ databases">
        <authorList>
            <person name="Turner M.S."/>
            <person name="Huang W."/>
        </authorList>
    </citation>
    <scope>NUCLEOTIDE SEQUENCE</scope>
    <source>
        <strain evidence="3">3</strain>
        <strain evidence="2">54</strain>
    </source>
</reference>
<dbReference type="InterPro" id="IPR001387">
    <property type="entry name" value="Cro/C1-type_HTH"/>
</dbReference>
<dbReference type="Gene3D" id="1.10.260.40">
    <property type="entry name" value="lambda repressor-like DNA-binding domains"/>
    <property type="match status" value="1"/>
</dbReference>
<gene>
    <name evidence="2" type="ORF">OGZ50_00990</name>
    <name evidence="3" type="ORF">OGZ51_05520</name>
</gene>
<name>A0A4V0YXV9_9LACT</name>
<evidence type="ECO:0000313" key="2">
    <source>
        <dbReference type="EMBL" id="MDG4975317.1"/>
    </source>
</evidence>
<dbReference type="SUPFAM" id="SSF47413">
    <property type="entry name" value="lambda repressor-like DNA-binding domains"/>
    <property type="match status" value="1"/>
</dbReference>